<proteinExistence type="predicted"/>
<gene>
    <name evidence="2" type="ORF">GKD59_22755</name>
</gene>
<feature type="compositionally biased region" description="Basic and acidic residues" evidence="1">
    <location>
        <begin position="255"/>
        <end position="312"/>
    </location>
</feature>
<organism evidence="2 3">
    <name type="scientific">Parabacteroides distasonis</name>
    <dbReference type="NCBI Taxonomy" id="823"/>
    <lineage>
        <taxon>Bacteria</taxon>
        <taxon>Pseudomonadati</taxon>
        <taxon>Bacteroidota</taxon>
        <taxon>Bacteroidia</taxon>
        <taxon>Bacteroidales</taxon>
        <taxon>Tannerellaceae</taxon>
        <taxon>Parabacteroides</taxon>
    </lineage>
</organism>
<name>A0A7K0GNB2_PARDI</name>
<reference evidence="2 3" key="1">
    <citation type="journal article" date="2019" name="Nat. Med.">
        <title>A library of human gut bacterial isolates paired with longitudinal multiomics data enables mechanistic microbiome research.</title>
        <authorList>
            <person name="Poyet M."/>
            <person name="Groussin M."/>
            <person name="Gibbons S.M."/>
            <person name="Avila-Pacheco J."/>
            <person name="Jiang X."/>
            <person name="Kearney S.M."/>
            <person name="Perrotta A.R."/>
            <person name="Berdy B."/>
            <person name="Zhao S."/>
            <person name="Lieberman T.D."/>
            <person name="Swanson P.K."/>
            <person name="Smith M."/>
            <person name="Roesemann S."/>
            <person name="Alexander J.E."/>
            <person name="Rich S.A."/>
            <person name="Livny J."/>
            <person name="Vlamakis H."/>
            <person name="Clish C."/>
            <person name="Bullock K."/>
            <person name="Deik A."/>
            <person name="Scott J."/>
            <person name="Pierce K.A."/>
            <person name="Xavier R.J."/>
            <person name="Alm E.J."/>
        </authorList>
    </citation>
    <scope>NUCLEOTIDE SEQUENCE [LARGE SCALE GENOMIC DNA]</scope>
    <source>
        <strain evidence="2 3">BIOML-A41</strain>
    </source>
</reference>
<accession>A0A7K0GNB2</accession>
<comment type="caution">
    <text evidence="2">The sequence shown here is derived from an EMBL/GenBank/DDBJ whole genome shotgun (WGS) entry which is preliminary data.</text>
</comment>
<evidence type="ECO:0000256" key="1">
    <source>
        <dbReference type="SAM" id="MobiDB-lite"/>
    </source>
</evidence>
<dbReference type="RefSeq" id="WP_154398355.1">
    <property type="nucleotide sequence ID" value="NZ_WKLT01000071.1"/>
</dbReference>
<dbReference type="AlphaFoldDB" id="A0A7K0GNB2"/>
<sequence length="337" mass="38179">METVSTTDLAEVEKMIEAGVLDPCATRSALELMAGRYLAEEVRKRERRSARADETTATARRERASRAVIERASLIATAIAEKATTNWGDLLHATFALPSGERVTWAAATIEQHEARATSLEVMAAGDLQTAALHREAVSTIRGAHTHTRGRRLVNLFDRDENGELVELDAESQSFISRVVEEGLAASAARRAAERREQEAEHAARVEAARMREPLLITRLELGKIVENAVQAALSEVMPDLEVLERRKEYTRKYHEERRANDPEFRERKNAADRARKRERYTNDPDYRERKREADRERYANDTDYRERKNAADRASYARKKAAELEADAALSTLLDH</sequence>
<evidence type="ECO:0000313" key="2">
    <source>
        <dbReference type="EMBL" id="MRY60658.1"/>
    </source>
</evidence>
<dbReference type="EMBL" id="WKLT01000071">
    <property type="protein sequence ID" value="MRY60658.1"/>
    <property type="molecule type" value="Genomic_DNA"/>
</dbReference>
<dbReference type="Proteomes" id="UP000463337">
    <property type="component" value="Unassembled WGS sequence"/>
</dbReference>
<protein>
    <submittedName>
        <fullName evidence="2">Uncharacterized protein</fullName>
    </submittedName>
</protein>
<feature type="region of interest" description="Disordered" evidence="1">
    <location>
        <begin position="255"/>
        <end position="319"/>
    </location>
</feature>
<evidence type="ECO:0000313" key="3">
    <source>
        <dbReference type="Proteomes" id="UP000463337"/>
    </source>
</evidence>